<dbReference type="Proteomes" id="UP000004088">
    <property type="component" value="Unassembled WGS sequence"/>
</dbReference>
<dbReference type="HOGENOM" id="CLU_2844016_0_0_4"/>
<keyword evidence="2" id="KW-1185">Reference proteome</keyword>
<dbReference type="STRING" id="888741.HMPREF9098_0930"/>
<reference evidence="1 2" key="1">
    <citation type="submission" date="2011-01" db="EMBL/GenBank/DDBJ databases">
        <authorList>
            <person name="Muzny D."/>
            <person name="Qin X."/>
            <person name="Deng J."/>
            <person name="Jiang H."/>
            <person name="Liu Y."/>
            <person name="Qu J."/>
            <person name="Song X.-Z."/>
            <person name="Zhang L."/>
            <person name="Thornton R."/>
            <person name="Coyle M."/>
            <person name="Francisco L."/>
            <person name="Jackson L."/>
            <person name="Javaid M."/>
            <person name="Korchina V."/>
            <person name="Kovar C."/>
            <person name="Mata R."/>
            <person name="Mathew T."/>
            <person name="Ngo R."/>
            <person name="Nguyen L."/>
            <person name="Nguyen N."/>
            <person name="Okwuonu G."/>
            <person name="Ongeri F."/>
            <person name="Pham C."/>
            <person name="Simmons D."/>
            <person name="Wilczek-Boney K."/>
            <person name="Hale W."/>
            <person name="Jakkamsetti A."/>
            <person name="Pham P."/>
            <person name="Ruth R."/>
            <person name="San Lucas F."/>
            <person name="Warren J."/>
            <person name="Zhang J."/>
            <person name="Zhao Z."/>
            <person name="Zhou C."/>
            <person name="Zhu D."/>
            <person name="Lee S."/>
            <person name="Bess C."/>
            <person name="Blankenburg K."/>
            <person name="Forbes L."/>
            <person name="Fu Q."/>
            <person name="Gubbala S."/>
            <person name="Hirani K."/>
            <person name="Jayaseelan J.C."/>
            <person name="Lara F."/>
            <person name="Munidasa M."/>
            <person name="Palculict T."/>
            <person name="Patil S."/>
            <person name="Pu L.-L."/>
            <person name="Saada N."/>
            <person name="Tang L."/>
            <person name="Weissenberger G."/>
            <person name="Zhu Y."/>
            <person name="Hemphill L."/>
            <person name="Shang Y."/>
            <person name="Youmans B."/>
            <person name="Ayvaz T."/>
            <person name="Ross M."/>
            <person name="Santibanez J."/>
            <person name="Aqrawi P."/>
            <person name="Gross S."/>
            <person name="Joshi V."/>
            <person name="Fowler G."/>
            <person name="Nazareth L."/>
            <person name="Reid J."/>
            <person name="Worley K."/>
            <person name="Petrosino J."/>
            <person name="Highlander S."/>
            <person name="Gibbs R."/>
        </authorList>
    </citation>
    <scope>NUCLEOTIDE SEQUENCE [LARGE SCALE GENOMIC DNA]</scope>
    <source>
        <strain evidence="1 2">ATCC 33394</strain>
    </source>
</reference>
<evidence type="ECO:0000313" key="2">
    <source>
        <dbReference type="Proteomes" id="UP000004088"/>
    </source>
</evidence>
<name>F0EYJ6_9NEIS</name>
<accession>F0EYJ6</accession>
<comment type="caution">
    <text evidence="1">The sequence shown here is derived from an EMBL/GenBank/DDBJ whole genome shotgun (WGS) entry which is preliminary data.</text>
</comment>
<dbReference type="AlphaFoldDB" id="F0EYJ6"/>
<sequence length="65" mass="7063">MSANQKAACTVLKRGAGCVCIEDIAPKRLSVRIVLFAAFRKTLTGTNRSNIGIIPSEIRNKMEVT</sequence>
<dbReference type="EMBL" id="AEWV01000015">
    <property type="protein sequence ID" value="EGC17604.1"/>
    <property type="molecule type" value="Genomic_DNA"/>
</dbReference>
<evidence type="ECO:0000313" key="1">
    <source>
        <dbReference type="EMBL" id="EGC17604.1"/>
    </source>
</evidence>
<proteinExistence type="predicted"/>
<gene>
    <name evidence="1" type="ORF">HMPREF9098_0930</name>
</gene>
<protein>
    <submittedName>
        <fullName evidence="1">Uncharacterized protein</fullName>
    </submittedName>
</protein>
<organism evidence="1 2">
    <name type="scientific">Kingella denitrificans ATCC 33394</name>
    <dbReference type="NCBI Taxonomy" id="888741"/>
    <lineage>
        <taxon>Bacteria</taxon>
        <taxon>Pseudomonadati</taxon>
        <taxon>Pseudomonadota</taxon>
        <taxon>Betaproteobacteria</taxon>
        <taxon>Neisseriales</taxon>
        <taxon>Neisseriaceae</taxon>
        <taxon>Kingella</taxon>
    </lineage>
</organism>